<dbReference type="Proteomes" id="UP000008281">
    <property type="component" value="Unassembled WGS sequence"/>
</dbReference>
<evidence type="ECO:0000313" key="1">
    <source>
        <dbReference type="EMBL" id="EFO87536.1"/>
    </source>
</evidence>
<organism evidence="2">
    <name type="scientific">Caenorhabditis remanei</name>
    <name type="common">Caenorhabditis vulgaris</name>
    <dbReference type="NCBI Taxonomy" id="31234"/>
    <lineage>
        <taxon>Eukaryota</taxon>
        <taxon>Metazoa</taxon>
        <taxon>Ecdysozoa</taxon>
        <taxon>Nematoda</taxon>
        <taxon>Chromadorea</taxon>
        <taxon>Rhabditida</taxon>
        <taxon>Rhabditina</taxon>
        <taxon>Rhabditomorpha</taxon>
        <taxon>Rhabditoidea</taxon>
        <taxon>Rhabditidae</taxon>
        <taxon>Peloderinae</taxon>
        <taxon>Caenorhabditis</taxon>
    </lineage>
</organism>
<accession>E3N677</accession>
<dbReference type="HOGENOM" id="CLU_1808003_0_0_1"/>
<reference evidence="1" key="1">
    <citation type="submission" date="2007-07" db="EMBL/GenBank/DDBJ databases">
        <title>PCAP assembly of the Caenorhabditis remanei genome.</title>
        <authorList>
            <consortium name="The Caenorhabditis remanei Sequencing Consortium"/>
            <person name="Wilson R.K."/>
        </authorList>
    </citation>
    <scope>NUCLEOTIDE SEQUENCE [LARGE SCALE GENOMIC DNA]</scope>
    <source>
        <strain evidence="1">PB4641</strain>
    </source>
</reference>
<protein>
    <submittedName>
        <fullName evidence="1">Uncharacterized protein</fullName>
    </submittedName>
</protein>
<evidence type="ECO:0000313" key="2">
    <source>
        <dbReference type="Proteomes" id="UP000008281"/>
    </source>
</evidence>
<name>E3N677_CAERE</name>
<sequence length="143" mass="16218">MSSSILILSFILSVLEEDQAKKPKLERKDQKLANHILALLQQHEDGELEVSQESMLTNDGEEPDNDWNAASDESPNEKMFNGIDTPNVVIFGNVLVTIEQVWEAVQWFSLPSTARNGKNPTSRYWDFPPVQENDKNHNGIRPT</sequence>
<dbReference type="STRING" id="31234.E3N677"/>
<dbReference type="AlphaFoldDB" id="E3N677"/>
<gene>
    <name evidence="1" type="ORF">CRE_04252</name>
</gene>
<keyword evidence="2" id="KW-1185">Reference proteome</keyword>
<dbReference type="EMBL" id="DS268538">
    <property type="protein sequence ID" value="EFO87536.1"/>
    <property type="molecule type" value="Genomic_DNA"/>
</dbReference>
<proteinExistence type="predicted"/>